<dbReference type="EMBL" id="CP136336">
    <property type="protein sequence ID" value="WOB08527.1"/>
    <property type="molecule type" value="Genomic_DNA"/>
</dbReference>
<keyword evidence="1" id="KW-1133">Transmembrane helix</keyword>
<evidence type="ECO:0000313" key="3">
    <source>
        <dbReference type="Proteomes" id="UP001303946"/>
    </source>
</evidence>
<reference evidence="2 3" key="1">
    <citation type="submission" date="2023-10" db="EMBL/GenBank/DDBJ databases">
        <title>Bacteria for the degradation of biodegradable plastic PBAT(Polybutylene adipate terephthalate).</title>
        <authorList>
            <person name="Weon H.-Y."/>
            <person name="Yeon J."/>
        </authorList>
    </citation>
    <scope>NUCLEOTIDE SEQUENCE [LARGE SCALE GENOMIC DNA]</scope>
    <source>
        <strain evidence="2 3">SBD 7-3</strain>
    </source>
</reference>
<keyword evidence="1" id="KW-0812">Transmembrane</keyword>
<gene>
    <name evidence="2" type="primary">tfpZ</name>
    <name evidence="2" type="ORF">RXV79_00400</name>
</gene>
<evidence type="ECO:0000256" key="1">
    <source>
        <dbReference type="SAM" id="Phobius"/>
    </source>
</evidence>
<dbReference type="InterPro" id="IPR047814">
    <property type="entry name" value="TfpX/TfpZ-like"/>
</dbReference>
<name>A0ABZ0CU63_9BURK</name>
<organism evidence="2 3">
    <name type="scientific">Piscinibacter gummiphilus</name>
    <dbReference type="NCBI Taxonomy" id="946333"/>
    <lineage>
        <taxon>Bacteria</taxon>
        <taxon>Pseudomonadati</taxon>
        <taxon>Pseudomonadota</taxon>
        <taxon>Betaproteobacteria</taxon>
        <taxon>Burkholderiales</taxon>
        <taxon>Sphaerotilaceae</taxon>
        <taxon>Piscinibacter</taxon>
    </lineage>
</organism>
<dbReference type="RefSeq" id="WP_316701298.1">
    <property type="nucleotide sequence ID" value="NZ_CP136336.1"/>
</dbReference>
<proteinExistence type="predicted"/>
<feature type="transmembrane region" description="Helical" evidence="1">
    <location>
        <begin position="71"/>
        <end position="91"/>
    </location>
</feature>
<keyword evidence="1" id="KW-0472">Membrane</keyword>
<keyword evidence="3" id="KW-1185">Reference proteome</keyword>
<evidence type="ECO:0000313" key="2">
    <source>
        <dbReference type="EMBL" id="WOB08527.1"/>
    </source>
</evidence>
<dbReference type="Proteomes" id="UP001303946">
    <property type="component" value="Chromosome"/>
</dbReference>
<feature type="transmembrane region" description="Helical" evidence="1">
    <location>
        <begin position="40"/>
        <end position="64"/>
    </location>
</feature>
<protein>
    <submittedName>
        <fullName evidence="2">TfpX/TfpZ family type IV pilin accessory protein</fullName>
    </submittedName>
</protein>
<sequence>MRDRFRALLLHLLLSASLITAVLTAIYCVWYPSPIASAAGLSDLVVVVVVVDIVLGPLLTFVVFNRAKKSLRLDLACIATLQLAVLAYGVYTIGVARPAWIVFNADRFDLVLAHELEARFTGKAAAEYRAASWTGPRWVASVNPIDAEERNSLIFESATGGADLPQRPDLYVPIESQRESLKRHAKQLDELKQFNPAGAVARLRQDWPSADGWLPLMARARPMIVLIRRSDAKVLGIVALMPWSP</sequence>
<accession>A0ABZ0CU63</accession>
<dbReference type="NCBIfam" id="NF041437">
    <property type="entry name" value="TfpZ"/>
    <property type="match status" value="1"/>
</dbReference>